<evidence type="ECO:0000313" key="2">
    <source>
        <dbReference type="WBParaSite" id="Csp11.Scaffold630.g21619.t1"/>
    </source>
</evidence>
<sequence>MIISRNPAIVYGVWNYYTAGLTCEETVGQLINSLSNFPKRFPECQVTEVAFWWKAFATLDGTAEEIFKITDPDRPYEPMETIEAFQSMKAFVVDEDRVIDKLEFLFGLNAITLEVVSKKIRKSEKVIFNRKNVGCEIVGKTTILSGKSFVDAANEFFKLLCESIKTTVGEFVLKHNHIKVNDEENQLAFIIGAVNVLAELDGSLPVKSLIMTADVPEALNNALVGLKSETLTSLSFNTHQYRVKEFSVVGVHDFASHWNNLADLTTLSIIDLRLTDFAPLSNVNLEIQVATPEELRDYKNNVIQNKSLKRHEIRAANHHTSEEWQEALKPITFIGETEDFLKGVIEAPDGRKIHVEVICDPKITFTFSSDGINESMEF</sequence>
<dbReference type="eggNOG" id="ENOG502TIW5">
    <property type="taxonomic scope" value="Eukaryota"/>
</dbReference>
<name>A0A1I7V229_9PELO</name>
<accession>A0A1I7V229</accession>
<dbReference type="Proteomes" id="UP000095282">
    <property type="component" value="Unplaced"/>
</dbReference>
<evidence type="ECO:0000313" key="1">
    <source>
        <dbReference type="Proteomes" id="UP000095282"/>
    </source>
</evidence>
<protein>
    <submittedName>
        <fullName evidence="2">FTH domain-containing protein</fullName>
    </submittedName>
</protein>
<keyword evidence="1" id="KW-1185">Reference proteome</keyword>
<reference evidence="2" key="1">
    <citation type="submission" date="2016-11" db="UniProtKB">
        <authorList>
            <consortium name="WormBaseParasite"/>
        </authorList>
    </citation>
    <scope>IDENTIFICATION</scope>
</reference>
<dbReference type="WBParaSite" id="Csp11.Scaffold630.g21619.t1">
    <property type="protein sequence ID" value="Csp11.Scaffold630.g21619.t1"/>
    <property type="gene ID" value="Csp11.Scaffold630.g21619"/>
</dbReference>
<proteinExistence type="predicted"/>
<dbReference type="AlphaFoldDB" id="A0A1I7V229"/>
<organism evidence="1 2">
    <name type="scientific">Caenorhabditis tropicalis</name>
    <dbReference type="NCBI Taxonomy" id="1561998"/>
    <lineage>
        <taxon>Eukaryota</taxon>
        <taxon>Metazoa</taxon>
        <taxon>Ecdysozoa</taxon>
        <taxon>Nematoda</taxon>
        <taxon>Chromadorea</taxon>
        <taxon>Rhabditida</taxon>
        <taxon>Rhabditina</taxon>
        <taxon>Rhabditomorpha</taxon>
        <taxon>Rhabditoidea</taxon>
        <taxon>Rhabditidae</taxon>
        <taxon>Peloderinae</taxon>
        <taxon>Caenorhabditis</taxon>
    </lineage>
</organism>